<comment type="similarity">
    <text evidence="6">Belongs to the ABC-2 integral membrane protein family.</text>
</comment>
<dbReference type="PIRSF" id="PIRSF006648">
    <property type="entry name" value="DrrB"/>
    <property type="match status" value="1"/>
</dbReference>
<accession>A0A2W4IY29</accession>
<keyword evidence="3 6" id="KW-1133">Transmembrane helix</keyword>
<feature type="transmembrane region" description="Helical" evidence="6">
    <location>
        <begin position="21"/>
        <end position="42"/>
    </location>
</feature>
<dbReference type="EMBL" id="QGUI01000735">
    <property type="protein sequence ID" value="PZM91920.1"/>
    <property type="molecule type" value="Genomic_DNA"/>
</dbReference>
<protein>
    <recommendedName>
        <fullName evidence="6">Transport permease protein</fullName>
    </recommendedName>
</protein>
<keyword evidence="6" id="KW-0813">Transport</keyword>
<keyword evidence="4 6" id="KW-0472">Membrane</keyword>
<keyword evidence="2 6" id="KW-0812">Transmembrane</keyword>
<reference evidence="8 10" key="3">
    <citation type="journal article" date="2021" name="BMC Genomics">
        <title>Genome-resolved metagenome and metatranscriptome analyses of thermophilic composting reveal key bacterial players and their metabolic interactions.</title>
        <authorList>
            <person name="Braga L.P.P."/>
            <person name="Pereira R.V."/>
            <person name="Martins L.F."/>
            <person name="Moura L.M.S."/>
            <person name="Sanchez F.B."/>
            <person name="Patane J.S.L."/>
            <person name="da Silva A.M."/>
            <person name="Setubal J.C."/>
        </authorList>
    </citation>
    <scope>NUCLEOTIDE SEQUENCE [LARGE SCALE GENOMIC DNA]</scope>
    <source>
        <strain evidence="8">ZC4RG45</strain>
    </source>
</reference>
<evidence type="ECO:0000313" key="9">
    <source>
        <dbReference type="EMBL" id="PZM91920.1"/>
    </source>
</evidence>
<dbReference type="InterPro" id="IPR052902">
    <property type="entry name" value="ABC-2_transporter"/>
</dbReference>
<dbReference type="PANTHER" id="PTHR43027">
    <property type="entry name" value="DOXORUBICIN RESISTANCE ABC TRANSPORTER PERMEASE PROTEIN DRRC-RELATED"/>
    <property type="match status" value="1"/>
</dbReference>
<keyword evidence="6" id="KW-1003">Cell membrane</keyword>
<dbReference type="AlphaFoldDB" id="A0A2W4IY29"/>
<dbReference type="InterPro" id="IPR013525">
    <property type="entry name" value="ABC2_TM"/>
</dbReference>
<dbReference type="STRING" id="1111738.GCA_000427905_02659"/>
<feature type="transmembrane region" description="Helical" evidence="6">
    <location>
        <begin position="221"/>
        <end position="242"/>
    </location>
</feature>
<evidence type="ECO:0000313" key="10">
    <source>
        <dbReference type="Proteomes" id="UP000249324"/>
    </source>
</evidence>
<evidence type="ECO:0000259" key="7">
    <source>
        <dbReference type="PROSITE" id="PS51012"/>
    </source>
</evidence>
<dbReference type="GO" id="GO:0140359">
    <property type="term" value="F:ABC-type transporter activity"/>
    <property type="evidence" value="ECO:0007669"/>
    <property type="project" value="InterPro"/>
</dbReference>
<evidence type="ECO:0000256" key="1">
    <source>
        <dbReference type="ARBA" id="ARBA00004141"/>
    </source>
</evidence>
<evidence type="ECO:0000256" key="3">
    <source>
        <dbReference type="ARBA" id="ARBA00022989"/>
    </source>
</evidence>
<keyword evidence="5" id="KW-0046">Antibiotic resistance</keyword>
<dbReference type="Pfam" id="PF01061">
    <property type="entry name" value="ABC2_membrane"/>
    <property type="match status" value="1"/>
</dbReference>
<evidence type="ECO:0000256" key="5">
    <source>
        <dbReference type="ARBA" id="ARBA00023251"/>
    </source>
</evidence>
<sequence length="245" mass="26068">MTALATLTKTEAKLLLRDPAAVFFVIVFPPLLLLVLGAIPPFREPNPETGVRTIDLYVPILVAMAIAMFALSGLPNQLAGYRERGILRRMSTTPVSPAMMLTANLIVFVVTALGVTAVLLALGKLAFDVDLPRQLPGYALVYLLSLVSMLSIGLFIAAVVRTAKAAAAAGQVLFFPILFFAGLWLPRAAMPDTLRQISDYTPLGAGVQALTDTAAGGTPQLLHIVVMLAWIAVTGIAAARLFSWE</sequence>
<evidence type="ECO:0000256" key="4">
    <source>
        <dbReference type="ARBA" id="ARBA00023136"/>
    </source>
</evidence>
<feature type="transmembrane region" description="Helical" evidence="6">
    <location>
        <begin position="167"/>
        <end position="185"/>
    </location>
</feature>
<evidence type="ECO:0000313" key="8">
    <source>
        <dbReference type="EMBL" id="MFO7193124.1"/>
    </source>
</evidence>
<feature type="transmembrane region" description="Helical" evidence="6">
    <location>
        <begin position="140"/>
        <end position="160"/>
    </location>
</feature>
<evidence type="ECO:0000256" key="6">
    <source>
        <dbReference type="RuleBase" id="RU361157"/>
    </source>
</evidence>
<dbReference type="InterPro" id="IPR000412">
    <property type="entry name" value="ABC_2_transport"/>
</dbReference>
<feature type="transmembrane region" description="Helical" evidence="6">
    <location>
        <begin position="95"/>
        <end position="120"/>
    </location>
</feature>
<evidence type="ECO:0000256" key="2">
    <source>
        <dbReference type="ARBA" id="ARBA00022692"/>
    </source>
</evidence>
<reference evidence="8" key="4">
    <citation type="submission" date="2023-08" db="EMBL/GenBank/DDBJ databases">
        <authorList>
            <person name="Guima S.E.S."/>
            <person name="Martins L.F."/>
            <person name="Silva A.M."/>
            <person name="Setubal J.C."/>
        </authorList>
    </citation>
    <scope>NUCLEOTIDE SEQUENCE</scope>
    <source>
        <strain evidence="8">ZC4RG45</strain>
    </source>
</reference>
<dbReference type="GO" id="GO:0046677">
    <property type="term" value="P:response to antibiotic"/>
    <property type="evidence" value="ECO:0007669"/>
    <property type="project" value="UniProtKB-KW"/>
</dbReference>
<name>A0A2W4IY29_9PSEU</name>
<comment type="caution">
    <text evidence="9">The sequence shown here is derived from an EMBL/GenBank/DDBJ whole genome shotgun (WGS) entry which is preliminary data.</text>
</comment>
<dbReference type="InterPro" id="IPR047817">
    <property type="entry name" value="ABC2_TM_bact-type"/>
</dbReference>
<dbReference type="Proteomes" id="UP000249324">
    <property type="component" value="Unassembled WGS sequence"/>
</dbReference>
<dbReference type="PROSITE" id="PS51012">
    <property type="entry name" value="ABC_TM2"/>
    <property type="match status" value="1"/>
</dbReference>
<dbReference type="PANTHER" id="PTHR43027:SF2">
    <property type="entry name" value="TRANSPORT PERMEASE PROTEIN"/>
    <property type="match status" value="1"/>
</dbReference>
<dbReference type="EMBL" id="QGUI02000168">
    <property type="protein sequence ID" value="MFO7193124.1"/>
    <property type="molecule type" value="Genomic_DNA"/>
</dbReference>
<feature type="transmembrane region" description="Helical" evidence="6">
    <location>
        <begin position="54"/>
        <end position="74"/>
    </location>
</feature>
<gene>
    <name evidence="8" type="ORF">DIU77_012845</name>
    <name evidence="9" type="ORF">DIU77_16380</name>
</gene>
<comment type="subcellular location">
    <subcellularLocation>
        <location evidence="6">Cell membrane</location>
        <topology evidence="6">Multi-pass membrane protein</topology>
    </subcellularLocation>
    <subcellularLocation>
        <location evidence="1">Membrane</location>
        <topology evidence="1">Multi-pass membrane protein</topology>
    </subcellularLocation>
</comment>
<feature type="domain" description="ABC transmembrane type-2" evidence="7">
    <location>
        <begin position="20"/>
        <end position="245"/>
    </location>
</feature>
<proteinExistence type="inferred from homology"/>
<organism evidence="9">
    <name type="scientific">Thermocrispum agreste</name>
    <dbReference type="NCBI Taxonomy" id="37925"/>
    <lineage>
        <taxon>Bacteria</taxon>
        <taxon>Bacillati</taxon>
        <taxon>Actinomycetota</taxon>
        <taxon>Actinomycetes</taxon>
        <taxon>Pseudonocardiales</taxon>
        <taxon>Pseudonocardiaceae</taxon>
        <taxon>Thermocrispum</taxon>
    </lineage>
</organism>
<reference evidence="9" key="1">
    <citation type="submission" date="2018-05" db="EMBL/GenBank/DDBJ databases">
        <authorList>
            <person name="Lanie J.A."/>
            <person name="Ng W.-L."/>
            <person name="Kazmierczak K.M."/>
            <person name="Andrzejewski T.M."/>
            <person name="Davidsen T.M."/>
            <person name="Wayne K.J."/>
            <person name="Tettelin H."/>
            <person name="Glass J.I."/>
            <person name="Rusch D."/>
            <person name="Podicherti R."/>
            <person name="Tsui H.-C.T."/>
            <person name="Winkler M.E."/>
        </authorList>
    </citation>
    <scope>NUCLEOTIDE SEQUENCE</scope>
    <source>
        <strain evidence="9">ZC4RG45</strain>
    </source>
</reference>
<reference evidence="8" key="2">
    <citation type="submission" date="2018-05" db="EMBL/GenBank/DDBJ databases">
        <authorList>
            <person name="Moura L."/>
            <person name="Setubal J.C."/>
        </authorList>
    </citation>
    <scope>NUCLEOTIDE SEQUENCE</scope>
    <source>
        <strain evidence="8">ZC4RG45</strain>
    </source>
</reference>
<dbReference type="GO" id="GO:0043190">
    <property type="term" value="C:ATP-binding cassette (ABC) transporter complex"/>
    <property type="evidence" value="ECO:0007669"/>
    <property type="project" value="InterPro"/>
</dbReference>